<dbReference type="KEGG" id="zju:107429833"/>
<dbReference type="SMART" id="SM00320">
    <property type="entry name" value="WD40"/>
    <property type="match status" value="6"/>
</dbReference>
<dbReference type="InterPro" id="IPR020472">
    <property type="entry name" value="WD40_PAC1"/>
</dbReference>
<protein>
    <submittedName>
        <fullName evidence="5 6">Uncharacterized protein LOC107429833</fullName>
    </submittedName>
</protein>
<feature type="repeat" description="WD" evidence="3">
    <location>
        <begin position="405"/>
        <end position="439"/>
    </location>
</feature>
<evidence type="ECO:0000313" key="4">
    <source>
        <dbReference type="Proteomes" id="UP001652623"/>
    </source>
</evidence>
<sequence>MINCSDEQEDQFYDTREDLSSVSDWGSDCSEDSSFGVLGRLGYEIWAKNLDGVQERRHKFLKWMGIDLDRDFNMREEMEDECYDKTDLGIDRIAENGGAVLRNSGLEEDVSSSRSIMSSLSNEAPESSGNVALEENLFDGGRRFSTYERSLDGLFEPQKVRSNQSVSTENSKRNCVGSPSVQRVLQREVHDARYKVELKKKVKRGWLRKLGIGMCVVDANGNAVSDPGDPESTLGMGMQRVRSHPCKKRTKELSSLYAGQEFQAHDGSILTMKFSLDGQYLASAGEDGIVRVWKVNEAERLDKFDTTNDPSCVYFTMDHLSRLELLDVEKEKHGNTKRMKRSSDSTCVVFPPTTFHILEKPLHEFRGHRGEVLDLSWSNKGFLLSSSVDKTVRLWQVGYDRCLRVFSHNNYVTCVDFNPLDDNYFISGSIDGKVRIWEVIRCKVVDYIDIREIVTAVSYHPDGQGGIVGSMTGNCRFYNILDNHLQLDAQICLQGKKKSPGKRITGFQFSPSDPSKVMVSSADSIIRIICGVDVICKFKGLRNAASQMSASFTSDGKHVISASEDSNVYVWNYSGQDKASPRTKKIWSCESFPSHNASIAVPWCGLKIVPDTIQSPTLISPRQGSRFDNASPDCFSLSRGFLLDSLSRGAATWPEEKLFNSSPKALSPTMCKSEYRLLKNAYQSMSGSPHMWGLAIVTAGWDGRIRTYQNFGLPVRD</sequence>
<name>A0A6P4AG65_ZIZJJ</name>
<dbReference type="InterPro" id="IPR001680">
    <property type="entry name" value="WD40_rpt"/>
</dbReference>
<dbReference type="InterPro" id="IPR015943">
    <property type="entry name" value="WD40/YVTN_repeat-like_dom_sf"/>
</dbReference>
<accession>A0A6P4AG65</accession>
<dbReference type="Pfam" id="PF00400">
    <property type="entry name" value="WD40"/>
    <property type="match status" value="4"/>
</dbReference>
<feature type="repeat" description="WD" evidence="3">
    <location>
        <begin position="365"/>
        <end position="405"/>
    </location>
</feature>
<dbReference type="PRINTS" id="PR00320">
    <property type="entry name" value="GPROTEINBRPT"/>
</dbReference>
<evidence type="ECO:0000256" key="3">
    <source>
        <dbReference type="PROSITE-ProRule" id="PRU00221"/>
    </source>
</evidence>
<evidence type="ECO:0000313" key="7">
    <source>
        <dbReference type="RefSeq" id="XP_060674295.1"/>
    </source>
</evidence>
<evidence type="ECO:0000256" key="1">
    <source>
        <dbReference type="ARBA" id="ARBA00022574"/>
    </source>
</evidence>
<evidence type="ECO:0000256" key="2">
    <source>
        <dbReference type="ARBA" id="ARBA00022737"/>
    </source>
</evidence>
<keyword evidence="4" id="KW-1185">Reference proteome</keyword>
<dbReference type="SUPFAM" id="SSF50978">
    <property type="entry name" value="WD40 repeat-like"/>
    <property type="match status" value="1"/>
</dbReference>
<gene>
    <name evidence="5 6 7" type="primary">LOC107429833</name>
</gene>
<dbReference type="InterPro" id="IPR040324">
    <property type="entry name" value="WDR44/Dgr2"/>
</dbReference>
<keyword evidence="2" id="KW-0677">Repeat</keyword>
<evidence type="ECO:0000313" key="5">
    <source>
        <dbReference type="RefSeq" id="XP_015896070.3"/>
    </source>
</evidence>
<proteinExistence type="predicted"/>
<dbReference type="PROSITE" id="PS50294">
    <property type="entry name" value="WD_REPEATS_REGION"/>
    <property type="match status" value="3"/>
</dbReference>
<dbReference type="Proteomes" id="UP001652623">
    <property type="component" value="Chromosome 6"/>
</dbReference>
<dbReference type="RefSeq" id="XP_015896070.3">
    <property type="nucleotide sequence ID" value="XM_016040584.4"/>
</dbReference>
<dbReference type="RefSeq" id="XP_060674295.1">
    <property type="nucleotide sequence ID" value="XM_060818312.1"/>
</dbReference>
<dbReference type="CDD" id="cd00200">
    <property type="entry name" value="WD40"/>
    <property type="match status" value="1"/>
</dbReference>
<dbReference type="PANTHER" id="PTHR14221:SF5">
    <property type="entry name" value="TRANSDUCIN_WD40 REPEAT-LIKE SUPERFAMILY PROTEIN"/>
    <property type="match status" value="1"/>
</dbReference>
<dbReference type="InterPro" id="IPR036322">
    <property type="entry name" value="WD40_repeat_dom_sf"/>
</dbReference>
<organism evidence="5">
    <name type="scientific">Ziziphus jujuba</name>
    <name type="common">Chinese jujube</name>
    <name type="synonym">Ziziphus sativa</name>
    <dbReference type="NCBI Taxonomy" id="326968"/>
    <lineage>
        <taxon>Eukaryota</taxon>
        <taxon>Viridiplantae</taxon>
        <taxon>Streptophyta</taxon>
        <taxon>Embryophyta</taxon>
        <taxon>Tracheophyta</taxon>
        <taxon>Spermatophyta</taxon>
        <taxon>Magnoliopsida</taxon>
        <taxon>eudicotyledons</taxon>
        <taxon>Gunneridae</taxon>
        <taxon>Pentapetalae</taxon>
        <taxon>rosids</taxon>
        <taxon>fabids</taxon>
        <taxon>Rosales</taxon>
        <taxon>Rhamnaceae</taxon>
        <taxon>Paliureae</taxon>
        <taxon>Ziziphus</taxon>
    </lineage>
</organism>
<feature type="repeat" description="WD" evidence="3">
    <location>
        <begin position="262"/>
        <end position="303"/>
    </location>
</feature>
<dbReference type="RefSeq" id="XP_048319992.2">
    <property type="nucleotide sequence ID" value="XM_048464035.2"/>
</dbReference>
<dbReference type="GeneID" id="107429833"/>
<feature type="repeat" description="WD" evidence="3">
    <location>
        <begin position="549"/>
        <end position="581"/>
    </location>
</feature>
<dbReference type="Gene3D" id="2.130.10.10">
    <property type="entry name" value="YVTN repeat-like/Quinoprotein amine dehydrogenase"/>
    <property type="match status" value="2"/>
</dbReference>
<keyword evidence="1 3" id="KW-0853">WD repeat</keyword>
<dbReference type="AlphaFoldDB" id="A0A6P4AG65"/>
<evidence type="ECO:0000313" key="6">
    <source>
        <dbReference type="RefSeq" id="XP_048319992.2"/>
    </source>
</evidence>
<dbReference type="PROSITE" id="PS50082">
    <property type="entry name" value="WD_REPEATS_2"/>
    <property type="match status" value="4"/>
</dbReference>
<reference evidence="5 6" key="1">
    <citation type="submission" date="2025-05" db="UniProtKB">
        <authorList>
            <consortium name="RefSeq"/>
        </authorList>
    </citation>
    <scope>IDENTIFICATION</scope>
    <source>
        <tissue evidence="5 6">Seedling</tissue>
    </source>
</reference>
<dbReference type="PANTHER" id="PTHR14221">
    <property type="entry name" value="WD REPEAT DOMAIN 44"/>
    <property type="match status" value="1"/>
</dbReference>